<accession>A0A8X6S042</accession>
<gene>
    <name evidence="1" type="ORF">TNCV_3502501</name>
</gene>
<dbReference type="AlphaFoldDB" id="A0A8X6S042"/>
<evidence type="ECO:0000313" key="2">
    <source>
        <dbReference type="Proteomes" id="UP000887159"/>
    </source>
</evidence>
<reference evidence="1" key="1">
    <citation type="submission" date="2020-08" db="EMBL/GenBank/DDBJ databases">
        <title>Multicomponent nature underlies the extraordinary mechanical properties of spider dragline silk.</title>
        <authorList>
            <person name="Kono N."/>
            <person name="Nakamura H."/>
            <person name="Mori M."/>
            <person name="Yoshida Y."/>
            <person name="Ohtoshi R."/>
            <person name="Malay A.D."/>
            <person name="Moran D.A.P."/>
            <person name="Tomita M."/>
            <person name="Numata K."/>
            <person name="Arakawa K."/>
        </authorList>
    </citation>
    <scope>NUCLEOTIDE SEQUENCE</scope>
</reference>
<proteinExistence type="predicted"/>
<protein>
    <submittedName>
        <fullName evidence="1">Uncharacterized protein</fullName>
    </submittedName>
</protein>
<organism evidence="1 2">
    <name type="scientific">Trichonephila clavipes</name>
    <name type="common">Golden silk orbweaver</name>
    <name type="synonym">Nephila clavipes</name>
    <dbReference type="NCBI Taxonomy" id="2585209"/>
    <lineage>
        <taxon>Eukaryota</taxon>
        <taxon>Metazoa</taxon>
        <taxon>Ecdysozoa</taxon>
        <taxon>Arthropoda</taxon>
        <taxon>Chelicerata</taxon>
        <taxon>Arachnida</taxon>
        <taxon>Araneae</taxon>
        <taxon>Araneomorphae</taxon>
        <taxon>Entelegynae</taxon>
        <taxon>Araneoidea</taxon>
        <taxon>Nephilidae</taxon>
        <taxon>Trichonephila</taxon>
    </lineage>
</organism>
<name>A0A8X6S042_TRICX</name>
<sequence length="78" mass="8734">MPSDYALSSSQWLHQVPLIQTKRSSPSVQGVEITRLLPNTEYISHKKRYLHQFPSFASMIKLILSDSGGLAATNLAYN</sequence>
<evidence type="ECO:0000313" key="1">
    <source>
        <dbReference type="EMBL" id="GFY02368.1"/>
    </source>
</evidence>
<dbReference type="Proteomes" id="UP000887159">
    <property type="component" value="Unassembled WGS sequence"/>
</dbReference>
<comment type="caution">
    <text evidence="1">The sequence shown here is derived from an EMBL/GenBank/DDBJ whole genome shotgun (WGS) entry which is preliminary data.</text>
</comment>
<dbReference type="EMBL" id="BMAU01021233">
    <property type="protein sequence ID" value="GFY02368.1"/>
    <property type="molecule type" value="Genomic_DNA"/>
</dbReference>
<keyword evidence="2" id="KW-1185">Reference proteome</keyword>